<dbReference type="EMBL" id="VBQZ03000141">
    <property type="protein sequence ID" value="MXQ95631.1"/>
    <property type="molecule type" value="Genomic_DNA"/>
</dbReference>
<gene>
    <name evidence="2" type="ORF">E5288_WYG009330</name>
</gene>
<proteinExistence type="predicted"/>
<sequence length="207" mass="22595">MPCPTGLIMAVFKRRERNFASKPDPRLVEQEKNWDDELWRGVLQVQTPPPASPCAPNPSPTPVHQVTNQRLMGSFLTGDEPIAFSDTEAPAPGRELVLRGLLDSTRAREPWRPSPGDQSPGDHSPGDHSPGDHTLETTALETTRWGPHPGDHSPGDHTLETSIPGDHTLVTTALGTTCWRPHPGDPSPGDHTLVTRALRTTSWTPQC</sequence>
<evidence type="ECO:0000256" key="1">
    <source>
        <dbReference type="SAM" id="MobiDB-lite"/>
    </source>
</evidence>
<name>A0A6B0S2D8_9CETA</name>
<feature type="compositionally biased region" description="Basic and acidic residues" evidence="1">
    <location>
        <begin position="149"/>
        <end position="159"/>
    </location>
</feature>
<feature type="region of interest" description="Disordered" evidence="1">
    <location>
        <begin position="105"/>
        <end position="163"/>
    </location>
</feature>
<accession>A0A6B0S2D8</accession>
<reference evidence="2" key="1">
    <citation type="submission" date="2019-10" db="EMBL/GenBank/DDBJ databases">
        <title>The sequence and de novo assembly of the wild yak genome.</title>
        <authorList>
            <person name="Liu Y."/>
        </authorList>
    </citation>
    <scope>NUCLEOTIDE SEQUENCE [LARGE SCALE GENOMIC DNA]</scope>
    <source>
        <strain evidence="2">WY2019</strain>
    </source>
</reference>
<feature type="region of interest" description="Disordered" evidence="1">
    <location>
        <begin position="45"/>
        <end position="64"/>
    </location>
</feature>
<feature type="compositionally biased region" description="Basic and acidic residues" evidence="1">
    <location>
        <begin position="124"/>
        <end position="135"/>
    </location>
</feature>
<dbReference type="Proteomes" id="UP000322234">
    <property type="component" value="Unassembled WGS sequence"/>
</dbReference>
<keyword evidence="3" id="KW-1185">Reference proteome</keyword>
<evidence type="ECO:0000313" key="3">
    <source>
        <dbReference type="Proteomes" id="UP000322234"/>
    </source>
</evidence>
<dbReference type="AlphaFoldDB" id="A0A6B0S2D8"/>
<comment type="caution">
    <text evidence="2">The sequence shown here is derived from an EMBL/GenBank/DDBJ whole genome shotgun (WGS) entry which is preliminary data.</text>
</comment>
<organism evidence="2 3">
    <name type="scientific">Bos mutus</name>
    <name type="common">wild yak</name>
    <dbReference type="NCBI Taxonomy" id="72004"/>
    <lineage>
        <taxon>Eukaryota</taxon>
        <taxon>Metazoa</taxon>
        <taxon>Chordata</taxon>
        <taxon>Craniata</taxon>
        <taxon>Vertebrata</taxon>
        <taxon>Euteleostomi</taxon>
        <taxon>Mammalia</taxon>
        <taxon>Eutheria</taxon>
        <taxon>Laurasiatheria</taxon>
        <taxon>Artiodactyla</taxon>
        <taxon>Ruminantia</taxon>
        <taxon>Pecora</taxon>
        <taxon>Bovidae</taxon>
        <taxon>Bovinae</taxon>
        <taxon>Bos</taxon>
    </lineage>
</organism>
<protein>
    <submittedName>
        <fullName evidence="2">Uncharacterized protein</fullName>
    </submittedName>
</protein>
<evidence type="ECO:0000313" key="2">
    <source>
        <dbReference type="EMBL" id="MXQ95631.1"/>
    </source>
</evidence>
<feature type="compositionally biased region" description="Pro residues" evidence="1">
    <location>
        <begin position="47"/>
        <end position="61"/>
    </location>
</feature>